<reference evidence="1" key="1">
    <citation type="submission" date="2018-03" db="EMBL/GenBank/DDBJ databases">
        <title>Draft genome sequences of Megaviruse, new member of the family Mimiviridae isolated from water in Shanghai, China.</title>
        <authorList>
            <person name="Xia Y."/>
        </authorList>
    </citation>
    <scope>NUCLEOTIDE SEQUENCE</scope>
    <source>
        <strain evidence="1">SH</strain>
    </source>
</reference>
<dbReference type="EMBL" id="MH046811">
    <property type="protein sequence ID" value="UFX99870.1"/>
    <property type="molecule type" value="Genomic_DNA"/>
</dbReference>
<evidence type="ECO:0000313" key="1">
    <source>
        <dbReference type="EMBL" id="UFX99870.1"/>
    </source>
</evidence>
<gene>
    <name evidence="1" type="ORF">Mb0843</name>
</gene>
<proteinExistence type="predicted"/>
<accession>A0A8K1T113</accession>
<protein>
    <submittedName>
        <fullName evidence="1">Uncharacterized protein</fullName>
    </submittedName>
</protein>
<name>A0A8K1T113_9VIRU</name>
<sequence length="555" mass="65602">MNNPISPDIKYSKYYQPNDIYWGLGIENETYFMAEDNIQKNGVYIKNNRRRERYSVDYSTNYNQDKLSKYLDSIFLNDDIYNIPQYINSHTLSRTDINGEHITLYVVGKKTNPKFSGKTIHDLFLEKNENMRLDYESKYVFDGDTIEFITQNFYKTTCQDCINELINYKSKFISQLNKFLIDNKLSSWKFPDINYGLVQFKTNPNNINMFNNGTYHINITMPTKLNDQGLIDDKIKFMEQHRNAIKIIKWIEPFIIALYGSPDVFSFNDNFKYSGGSLRLTASRYVSIGTFDTKTMKIGKQLNDIKTIMPIYSYDKSWYNKIYNVTDYKPGDDIGYDINYSKHLNSGIEFRILDFFPEIALKSLIDFLILLLDHSLENDIKISCYESDEWHEFTKNSLLYGYTAHVPYKLVVIMHKSLGFPIINTSNISTYMSQLIDFLHNKYMNSTCSKLMSPNMSKPILYNINQYMWENNYLQYIPINNSLHIRVVKLYEIYIELCKNIEFVLDNNNKLHNLLIKTKLQLQPDLTLENFYHELIKICDYGLSINNYLINIIQY</sequence>
<organism evidence="1">
    <name type="scientific">Megavirus baoshan</name>
    <dbReference type="NCBI Taxonomy" id="2496520"/>
    <lineage>
        <taxon>Viruses</taxon>
        <taxon>Varidnaviria</taxon>
        <taxon>Bamfordvirae</taxon>
        <taxon>Nucleocytoviricota</taxon>
        <taxon>Megaviricetes</taxon>
        <taxon>Imitervirales</taxon>
        <taxon>Mimiviridae</taxon>
        <taxon>Megamimivirinae</taxon>
        <taxon>Megavirus</taxon>
        <taxon>Megavirus baoshanense</taxon>
    </lineage>
</organism>